<dbReference type="AlphaFoldDB" id="A0A8H6HDR4"/>
<gene>
    <name evidence="2" type="ORF">DFP72DRAFT_1079289</name>
</gene>
<keyword evidence="1" id="KW-0472">Membrane</keyword>
<sequence>MPVAPLAQQNFLIPPALTFINIGSQELWLPCHLTQTPANIPPPPVYPCKAAPSPTPIRYPIPHMQPNNTQPHPLDAPPLLLPAFAALPPLLLPLPLCLLLFLLLLLLPQYILLLHCHSLLLYLPTYLYCYLLLPILHTLSGVL</sequence>
<proteinExistence type="predicted"/>
<organism evidence="2 3">
    <name type="scientific">Ephemerocybe angulata</name>
    <dbReference type="NCBI Taxonomy" id="980116"/>
    <lineage>
        <taxon>Eukaryota</taxon>
        <taxon>Fungi</taxon>
        <taxon>Dikarya</taxon>
        <taxon>Basidiomycota</taxon>
        <taxon>Agaricomycotina</taxon>
        <taxon>Agaricomycetes</taxon>
        <taxon>Agaricomycetidae</taxon>
        <taxon>Agaricales</taxon>
        <taxon>Agaricineae</taxon>
        <taxon>Psathyrellaceae</taxon>
        <taxon>Ephemerocybe</taxon>
    </lineage>
</organism>
<dbReference type="EMBL" id="JACGCI010000131">
    <property type="protein sequence ID" value="KAF6743993.1"/>
    <property type="molecule type" value="Genomic_DNA"/>
</dbReference>
<evidence type="ECO:0000256" key="1">
    <source>
        <dbReference type="SAM" id="Phobius"/>
    </source>
</evidence>
<keyword evidence="3" id="KW-1185">Reference proteome</keyword>
<keyword evidence="1" id="KW-0812">Transmembrane</keyword>
<protein>
    <submittedName>
        <fullName evidence="2">Uncharacterized protein</fullName>
    </submittedName>
</protein>
<evidence type="ECO:0000313" key="2">
    <source>
        <dbReference type="EMBL" id="KAF6743993.1"/>
    </source>
</evidence>
<comment type="caution">
    <text evidence="2">The sequence shown here is derived from an EMBL/GenBank/DDBJ whole genome shotgun (WGS) entry which is preliminary data.</text>
</comment>
<accession>A0A8H6HDR4</accession>
<feature type="transmembrane region" description="Helical" evidence="1">
    <location>
        <begin position="119"/>
        <end position="139"/>
    </location>
</feature>
<feature type="transmembrane region" description="Helical" evidence="1">
    <location>
        <begin position="79"/>
        <end position="107"/>
    </location>
</feature>
<reference evidence="2 3" key="1">
    <citation type="submission" date="2020-07" db="EMBL/GenBank/DDBJ databases">
        <title>Comparative genomics of pyrophilous fungi reveals a link between fire events and developmental genes.</title>
        <authorList>
            <consortium name="DOE Joint Genome Institute"/>
            <person name="Steindorff A.S."/>
            <person name="Carver A."/>
            <person name="Calhoun S."/>
            <person name="Stillman K."/>
            <person name="Liu H."/>
            <person name="Lipzen A."/>
            <person name="Pangilinan J."/>
            <person name="Labutti K."/>
            <person name="Bruns T.D."/>
            <person name="Grigoriev I.V."/>
        </authorList>
    </citation>
    <scope>NUCLEOTIDE SEQUENCE [LARGE SCALE GENOMIC DNA]</scope>
    <source>
        <strain evidence="2 3">CBS 144469</strain>
    </source>
</reference>
<evidence type="ECO:0000313" key="3">
    <source>
        <dbReference type="Proteomes" id="UP000521943"/>
    </source>
</evidence>
<name>A0A8H6HDR4_9AGAR</name>
<dbReference type="Proteomes" id="UP000521943">
    <property type="component" value="Unassembled WGS sequence"/>
</dbReference>
<keyword evidence="1" id="KW-1133">Transmembrane helix</keyword>